<keyword evidence="7" id="KW-1185">Reference proteome</keyword>
<evidence type="ECO:0000256" key="1">
    <source>
        <dbReference type="ARBA" id="ARBA00023015"/>
    </source>
</evidence>
<keyword evidence="2" id="KW-0238">DNA-binding</keyword>
<dbReference type="PROSITE" id="PS00041">
    <property type="entry name" value="HTH_ARAC_FAMILY_1"/>
    <property type="match status" value="1"/>
</dbReference>
<name>A0A3R7LKQ3_9ACTN</name>
<protein>
    <submittedName>
        <fullName evidence="6">Helix-turn-helix domain-containing protein</fullName>
    </submittedName>
</protein>
<reference evidence="6 7" key="1">
    <citation type="journal article" date="2014" name="Genome Announc.">
        <title>Draft Genome Sequence of Streptomyces fradiae ATCC 19609, a Strain Highly Sensitive to Antibiotics.</title>
        <authorList>
            <person name="Bekker O.B."/>
            <person name="Klimina K.M."/>
            <person name="Vatlin A.A."/>
            <person name="Zakharevich N.V."/>
            <person name="Kasianov A.S."/>
            <person name="Danilenko V.N."/>
        </authorList>
    </citation>
    <scope>NUCLEOTIDE SEQUENCE [LARGE SCALE GENOMIC DNA]</scope>
    <source>
        <strain evidence="6 7">ATCC 19609</strain>
    </source>
</reference>
<dbReference type="AlphaFoldDB" id="A0A3R7LKQ3"/>
<evidence type="ECO:0000259" key="5">
    <source>
        <dbReference type="PROSITE" id="PS01124"/>
    </source>
</evidence>
<dbReference type="InterPro" id="IPR018062">
    <property type="entry name" value="HTH_AraC-typ_CS"/>
</dbReference>
<evidence type="ECO:0000256" key="3">
    <source>
        <dbReference type="ARBA" id="ARBA00023163"/>
    </source>
</evidence>
<comment type="caution">
    <text evidence="6">The sequence shown here is derived from an EMBL/GenBank/DDBJ whole genome shotgun (WGS) entry which is preliminary data.</text>
</comment>
<gene>
    <name evidence="6" type="ORF">SFRA_025415</name>
</gene>
<accession>A0A3R7LKQ3</accession>
<dbReference type="GO" id="GO:0003700">
    <property type="term" value="F:DNA-binding transcription factor activity"/>
    <property type="evidence" value="ECO:0007669"/>
    <property type="project" value="InterPro"/>
</dbReference>
<dbReference type="PANTHER" id="PTHR46796">
    <property type="entry name" value="HTH-TYPE TRANSCRIPTIONAL ACTIVATOR RHAS-RELATED"/>
    <property type="match status" value="1"/>
</dbReference>
<dbReference type="PROSITE" id="PS01124">
    <property type="entry name" value="HTH_ARAC_FAMILY_2"/>
    <property type="match status" value="1"/>
</dbReference>
<dbReference type="EMBL" id="JNAD02000014">
    <property type="protein sequence ID" value="RKM92229.1"/>
    <property type="molecule type" value="Genomic_DNA"/>
</dbReference>
<dbReference type="GO" id="GO:0043565">
    <property type="term" value="F:sequence-specific DNA binding"/>
    <property type="evidence" value="ECO:0007669"/>
    <property type="project" value="InterPro"/>
</dbReference>
<evidence type="ECO:0000256" key="2">
    <source>
        <dbReference type="ARBA" id="ARBA00023125"/>
    </source>
</evidence>
<evidence type="ECO:0000313" key="6">
    <source>
        <dbReference type="EMBL" id="RKM92229.1"/>
    </source>
</evidence>
<dbReference type="OrthoDB" id="9799345at2"/>
<proteinExistence type="predicted"/>
<dbReference type="PANTHER" id="PTHR46796:SF6">
    <property type="entry name" value="ARAC SUBFAMILY"/>
    <property type="match status" value="1"/>
</dbReference>
<sequence length="343" mass="37047">MIVTRLTTEGLPAAERFTWWYEKARAALLPVVVRSGHTGDFQASADVLELGSARITALTVQPLSIARTPELIRGADPECYQLSLPLSGRMQLSQSGRNAELRGGDLVFYDSSRPFHGRVSAPSGRARHIVAQIPKRLVPLPAGAADRMTAVRIPGDKGFAELLVQFLTQVTGRADQYGPADTAGLSAVLRDLFAATVTQCLAESADLPDENRRQALTLHIHTFIQQHLGDPLLTAARIAGAHHISLRSLHRLFQQQSTTVAAFVRGQRLEHACRDLADPHQRSRPIRAIAAGWGFTRPGDFTRSFRATYGLPPSAYRQLALAPRGAGPLPGGPATSAPETAVT</sequence>
<dbReference type="InterPro" id="IPR035418">
    <property type="entry name" value="AraC-bd_2"/>
</dbReference>
<evidence type="ECO:0000313" key="7">
    <source>
        <dbReference type="Proteomes" id="UP000028058"/>
    </source>
</evidence>
<dbReference type="InterPro" id="IPR009057">
    <property type="entry name" value="Homeodomain-like_sf"/>
</dbReference>
<dbReference type="Pfam" id="PF14525">
    <property type="entry name" value="AraC_binding_2"/>
    <property type="match status" value="1"/>
</dbReference>
<feature type="region of interest" description="Disordered" evidence="4">
    <location>
        <begin position="322"/>
        <end position="343"/>
    </location>
</feature>
<evidence type="ECO:0000256" key="4">
    <source>
        <dbReference type="SAM" id="MobiDB-lite"/>
    </source>
</evidence>
<dbReference type="Gene3D" id="1.10.10.60">
    <property type="entry name" value="Homeodomain-like"/>
    <property type="match status" value="1"/>
</dbReference>
<dbReference type="InterPro" id="IPR050204">
    <property type="entry name" value="AraC_XylS_family_regulators"/>
</dbReference>
<feature type="domain" description="HTH araC/xylS-type" evidence="5">
    <location>
        <begin position="218"/>
        <end position="319"/>
    </location>
</feature>
<keyword evidence="3" id="KW-0804">Transcription</keyword>
<keyword evidence="1" id="KW-0805">Transcription regulation</keyword>
<organism evidence="6 7">
    <name type="scientific">Streptomyces xinghaiensis</name>
    <dbReference type="NCBI Taxonomy" id="1038928"/>
    <lineage>
        <taxon>Bacteria</taxon>
        <taxon>Bacillati</taxon>
        <taxon>Actinomycetota</taxon>
        <taxon>Actinomycetes</taxon>
        <taxon>Kitasatosporales</taxon>
        <taxon>Streptomycetaceae</taxon>
        <taxon>Streptomyces</taxon>
    </lineage>
</organism>
<dbReference type="RefSeq" id="WP_050363984.1">
    <property type="nucleotide sequence ID" value="NZ_CP134822.1"/>
</dbReference>
<dbReference type="Proteomes" id="UP000028058">
    <property type="component" value="Unassembled WGS sequence"/>
</dbReference>
<dbReference type="SMART" id="SM00342">
    <property type="entry name" value="HTH_ARAC"/>
    <property type="match status" value="1"/>
</dbReference>
<dbReference type="InterPro" id="IPR018060">
    <property type="entry name" value="HTH_AraC"/>
</dbReference>
<dbReference type="SUPFAM" id="SSF46689">
    <property type="entry name" value="Homeodomain-like"/>
    <property type="match status" value="1"/>
</dbReference>
<dbReference type="Pfam" id="PF12833">
    <property type="entry name" value="HTH_18"/>
    <property type="match status" value="1"/>
</dbReference>